<comment type="caution">
    <text evidence="16">The sequence shown here is derived from an EMBL/GenBank/DDBJ whole genome shotgun (WGS) entry which is preliminary data.</text>
</comment>
<dbReference type="SUPFAM" id="SSF51395">
    <property type="entry name" value="FMN-linked oxidoreductases"/>
    <property type="match status" value="1"/>
</dbReference>
<dbReference type="Pfam" id="PF01207">
    <property type="entry name" value="Dus"/>
    <property type="match status" value="1"/>
</dbReference>
<keyword evidence="8" id="KW-0694">RNA-binding</keyword>
<feature type="binding site" evidence="14">
    <location>
        <position position="75"/>
    </location>
    <ligand>
        <name>FMN</name>
        <dbReference type="ChEBI" id="CHEBI:58210"/>
    </ligand>
</feature>
<dbReference type="EC" id="1.3.1.-" evidence="12"/>
<gene>
    <name evidence="16" type="ORF">GX533_00090</name>
</gene>
<dbReference type="EMBL" id="DUTP01000001">
    <property type="protein sequence ID" value="HHX99076.1"/>
    <property type="molecule type" value="Genomic_DNA"/>
</dbReference>
<evidence type="ECO:0000256" key="3">
    <source>
        <dbReference type="ARBA" id="ARBA00022555"/>
    </source>
</evidence>
<organism evidence="16 17">
    <name type="scientific">Candidatus Dojkabacteria bacterium</name>
    <dbReference type="NCBI Taxonomy" id="2099670"/>
    <lineage>
        <taxon>Bacteria</taxon>
        <taxon>Candidatus Dojkabacteria</taxon>
    </lineage>
</organism>
<keyword evidence="7" id="KW-0521">NADP</keyword>
<evidence type="ECO:0000256" key="11">
    <source>
        <dbReference type="ARBA" id="ARBA00048802"/>
    </source>
</evidence>
<dbReference type="Proteomes" id="UP000576550">
    <property type="component" value="Unassembled WGS sequence"/>
</dbReference>
<keyword evidence="6 12" id="KW-0819">tRNA processing</keyword>
<accession>A0A832R8E8</accession>
<evidence type="ECO:0000256" key="7">
    <source>
        <dbReference type="ARBA" id="ARBA00022857"/>
    </source>
</evidence>
<dbReference type="PANTHER" id="PTHR45846">
    <property type="entry name" value="TRNA-DIHYDROURIDINE(47) SYNTHASE [NAD(P)(+)]-LIKE"/>
    <property type="match status" value="1"/>
</dbReference>
<evidence type="ECO:0000256" key="5">
    <source>
        <dbReference type="ARBA" id="ARBA00022643"/>
    </source>
</evidence>
<evidence type="ECO:0000256" key="8">
    <source>
        <dbReference type="ARBA" id="ARBA00022884"/>
    </source>
</evidence>
<evidence type="ECO:0000313" key="16">
    <source>
        <dbReference type="EMBL" id="HHX99076.1"/>
    </source>
</evidence>
<evidence type="ECO:0000256" key="4">
    <source>
        <dbReference type="ARBA" id="ARBA00022630"/>
    </source>
</evidence>
<dbReference type="CDD" id="cd02801">
    <property type="entry name" value="DUS_like_FMN"/>
    <property type="match status" value="1"/>
</dbReference>
<evidence type="ECO:0000256" key="6">
    <source>
        <dbReference type="ARBA" id="ARBA00022694"/>
    </source>
</evidence>
<evidence type="ECO:0000256" key="13">
    <source>
        <dbReference type="PIRSR" id="PIRSR006621-1"/>
    </source>
</evidence>
<proteinExistence type="inferred from homology"/>
<dbReference type="GO" id="GO:0017150">
    <property type="term" value="F:tRNA dihydrouridine synthase activity"/>
    <property type="evidence" value="ECO:0007669"/>
    <property type="project" value="InterPro"/>
</dbReference>
<evidence type="ECO:0000256" key="10">
    <source>
        <dbReference type="ARBA" id="ARBA00048205"/>
    </source>
</evidence>
<sequence>MNIYKQILEKKGHILALAPMEGVTDTVFRQVLCEIGKPDLFFTEFLNVEGFCSKGREKVVHRLDFRNIEKPVVVQLWGNVPEYYAETIEYVKTLNSDGIDINMGCSVRDVLSSGRGSALINDKVLAKEIIDVVKESAGDLPVSVKTRIGFDKIETEEWIGFLLEQGLDMITVHGRLSKEGYATPSRWNEIAKCVKLRNDISPKTVILGNGDVKDIGQAKEYSDKYSVDGVMIGRAILTNPWLFSGKKPEEISKEERVTTLLHHLGIFEKEKGNMDIFNSQKKYIKAYISNFDGAVELRTRLMELNTADEVREELLQFVS</sequence>
<evidence type="ECO:0000259" key="15">
    <source>
        <dbReference type="Pfam" id="PF01207"/>
    </source>
</evidence>
<keyword evidence="5 12" id="KW-0288">FMN</keyword>
<dbReference type="Gene3D" id="1.10.1200.80">
    <property type="entry name" value="Putative flavin oxidoreducatase, domain 2"/>
    <property type="match status" value="1"/>
</dbReference>
<dbReference type="InterPro" id="IPR013785">
    <property type="entry name" value="Aldolase_TIM"/>
</dbReference>
<comment type="function">
    <text evidence="2 12">Catalyzes the synthesis of 5,6-dihydrouridine (D), a modified base found in the D-loop of most tRNAs, via the reduction of the C5-C6 double bond in target uridines.</text>
</comment>
<dbReference type="GO" id="GO:0000049">
    <property type="term" value="F:tRNA binding"/>
    <property type="evidence" value="ECO:0007669"/>
    <property type="project" value="UniProtKB-KW"/>
</dbReference>
<comment type="catalytic activity">
    <reaction evidence="10">
        <text>a 5,6-dihydrouridine in tRNA + NADP(+) = a uridine in tRNA + NADPH + H(+)</text>
        <dbReference type="Rhea" id="RHEA:23624"/>
        <dbReference type="Rhea" id="RHEA-COMP:13339"/>
        <dbReference type="Rhea" id="RHEA-COMP:13887"/>
        <dbReference type="ChEBI" id="CHEBI:15378"/>
        <dbReference type="ChEBI" id="CHEBI:57783"/>
        <dbReference type="ChEBI" id="CHEBI:58349"/>
        <dbReference type="ChEBI" id="CHEBI:65315"/>
        <dbReference type="ChEBI" id="CHEBI:74443"/>
    </reaction>
</comment>
<feature type="binding site" evidence="14">
    <location>
        <begin position="233"/>
        <end position="234"/>
    </location>
    <ligand>
        <name>FMN</name>
        <dbReference type="ChEBI" id="CHEBI:58210"/>
    </ligand>
</feature>
<keyword evidence="3" id="KW-0820">tRNA-binding</keyword>
<evidence type="ECO:0000256" key="14">
    <source>
        <dbReference type="PIRSR" id="PIRSR006621-2"/>
    </source>
</evidence>
<comment type="cofactor">
    <cofactor evidence="1 12 14">
        <name>FMN</name>
        <dbReference type="ChEBI" id="CHEBI:58210"/>
    </cofactor>
</comment>
<evidence type="ECO:0000256" key="9">
    <source>
        <dbReference type="ARBA" id="ARBA00023002"/>
    </source>
</evidence>
<dbReference type="AlphaFoldDB" id="A0A832R8E8"/>
<dbReference type="Gene3D" id="3.20.20.70">
    <property type="entry name" value="Aldolase class I"/>
    <property type="match status" value="1"/>
</dbReference>
<dbReference type="InterPro" id="IPR001269">
    <property type="entry name" value="DUS_fam"/>
</dbReference>
<keyword evidence="4 12" id="KW-0285">Flavoprotein</keyword>
<evidence type="ECO:0000313" key="17">
    <source>
        <dbReference type="Proteomes" id="UP000576550"/>
    </source>
</evidence>
<comment type="catalytic activity">
    <reaction evidence="11">
        <text>a 5,6-dihydrouridine in tRNA + NAD(+) = a uridine in tRNA + NADH + H(+)</text>
        <dbReference type="Rhea" id="RHEA:54452"/>
        <dbReference type="Rhea" id="RHEA-COMP:13339"/>
        <dbReference type="Rhea" id="RHEA-COMP:13887"/>
        <dbReference type="ChEBI" id="CHEBI:15378"/>
        <dbReference type="ChEBI" id="CHEBI:57540"/>
        <dbReference type="ChEBI" id="CHEBI:57945"/>
        <dbReference type="ChEBI" id="CHEBI:65315"/>
        <dbReference type="ChEBI" id="CHEBI:74443"/>
    </reaction>
</comment>
<protein>
    <recommendedName>
        <fullName evidence="12">tRNA-dihydrouridine synthase</fullName>
        <ecNumber evidence="12">1.3.1.-</ecNumber>
    </recommendedName>
</protein>
<evidence type="ECO:0000256" key="2">
    <source>
        <dbReference type="ARBA" id="ARBA00002790"/>
    </source>
</evidence>
<dbReference type="InterPro" id="IPR024036">
    <property type="entry name" value="tRNA-dHydroUridine_Synthase_C"/>
</dbReference>
<dbReference type="PROSITE" id="PS01136">
    <property type="entry name" value="UPF0034"/>
    <property type="match status" value="1"/>
</dbReference>
<dbReference type="PANTHER" id="PTHR45846:SF1">
    <property type="entry name" value="TRNA-DIHYDROURIDINE(47) SYNTHASE [NAD(P)(+)]-LIKE"/>
    <property type="match status" value="1"/>
</dbReference>
<comment type="similarity">
    <text evidence="12">Belongs to the dus family.</text>
</comment>
<dbReference type="InterPro" id="IPR018517">
    <property type="entry name" value="tRNA_hU_synthase_CS"/>
</dbReference>
<evidence type="ECO:0000256" key="12">
    <source>
        <dbReference type="PIRNR" id="PIRNR006621"/>
    </source>
</evidence>
<name>A0A832R8E8_9BACT</name>
<feature type="active site" description="Proton donor" evidence="13">
    <location>
        <position position="105"/>
    </location>
</feature>
<keyword evidence="14" id="KW-0547">Nucleotide-binding</keyword>
<feature type="domain" description="DUS-like FMN-binding" evidence="15">
    <location>
        <begin position="17"/>
        <end position="315"/>
    </location>
</feature>
<keyword evidence="9 12" id="KW-0560">Oxidoreductase</keyword>
<reference evidence="16 17" key="1">
    <citation type="journal article" date="2020" name="Biotechnol. Biofuels">
        <title>New insights from the biogas microbiome by comprehensive genome-resolved metagenomics of nearly 1600 species originating from multiple anaerobic digesters.</title>
        <authorList>
            <person name="Campanaro S."/>
            <person name="Treu L."/>
            <person name="Rodriguez-R L.M."/>
            <person name="Kovalovszki A."/>
            <person name="Ziels R.M."/>
            <person name="Maus I."/>
            <person name="Zhu X."/>
            <person name="Kougias P.G."/>
            <person name="Basile A."/>
            <person name="Luo G."/>
            <person name="Schluter A."/>
            <person name="Konstantinidis K.T."/>
            <person name="Angelidaki I."/>
        </authorList>
    </citation>
    <scope>NUCLEOTIDE SEQUENCE [LARGE SCALE GENOMIC DNA]</scope>
    <source>
        <strain evidence="16">AS05jafATM_89</strain>
    </source>
</reference>
<feature type="binding site" evidence="14">
    <location>
        <position position="145"/>
    </location>
    <ligand>
        <name>FMN</name>
        <dbReference type="ChEBI" id="CHEBI:58210"/>
    </ligand>
</feature>
<evidence type="ECO:0000256" key="1">
    <source>
        <dbReference type="ARBA" id="ARBA00001917"/>
    </source>
</evidence>
<feature type="binding site" evidence="14">
    <location>
        <position position="173"/>
    </location>
    <ligand>
        <name>FMN</name>
        <dbReference type="ChEBI" id="CHEBI:58210"/>
    </ligand>
</feature>
<dbReference type="GO" id="GO:0050660">
    <property type="term" value="F:flavin adenine dinucleotide binding"/>
    <property type="evidence" value="ECO:0007669"/>
    <property type="project" value="InterPro"/>
</dbReference>
<dbReference type="InterPro" id="IPR035587">
    <property type="entry name" value="DUS-like_FMN-bd"/>
</dbReference>
<dbReference type="PIRSF" id="PIRSF006621">
    <property type="entry name" value="Dus"/>
    <property type="match status" value="1"/>
</dbReference>